<evidence type="ECO:0000256" key="1">
    <source>
        <dbReference type="ARBA" id="ARBA00010617"/>
    </source>
</evidence>
<keyword evidence="3" id="KW-1185">Reference proteome</keyword>
<dbReference type="Pfam" id="PF00067">
    <property type="entry name" value="p450"/>
    <property type="match status" value="1"/>
</dbReference>
<protein>
    <recommendedName>
        <fullName evidence="4">Cytochrome P450</fullName>
    </recommendedName>
</protein>
<dbReference type="PANTHER" id="PTHR47950">
    <property type="entry name" value="CYTOCHROME P450, FAMILY 76, SUBFAMILY C, POLYPEPTIDE 5-RELATED"/>
    <property type="match status" value="1"/>
</dbReference>
<dbReference type="InterPro" id="IPR036396">
    <property type="entry name" value="Cyt_P450_sf"/>
</dbReference>
<accession>A0AAD4TC93</accession>
<organism evidence="2 3">
    <name type="scientific">Papaver atlanticum</name>
    <dbReference type="NCBI Taxonomy" id="357466"/>
    <lineage>
        <taxon>Eukaryota</taxon>
        <taxon>Viridiplantae</taxon>
        <taxon>Streptophyta</taxon>
        <taxon>Embryophyta</taxon>
        <taxon>Tracheophyta</taxon>
        <taxon>Spermatophyta</taxon>
        <taxon>Magnoliopsida</taxon>
        <taxon>Ranunculales</taxon>
        <taxon>Papaveraceae</taxon>
        <taxon>Papaveroideae</taxon>
        <taxon>Papaver</taxon>
    </lineage>
</organism>
<evidence type="ECO:0008006" key="4">
    <source>
        <dbReference type="Google" id="ProtNLM"/>
    </source>
</evidence>
<dbReference type="AlphaFoldDB" id="A0AAD4TC93"/>
<dbReference type="Gene3D" id="1.10.630.10">
    <property type="entry name" value="Cytochrome P450"/>
    <property type="match status" value="1"/>
</dbReference>
<evidence type="ECO:0000313" key="3">
    <source>
        <dbReference type="Proteomes" id="UP001202328"/>
    </source>
</evidence>
<proteinExistence type="inferred from homology"/>
<dbReference type="GO" id="GO:0033075">
    <property type="term" value="P:isoquinoline alkaloid biosynthetic process"/>
    <property type="evidence" value="ECO:0007669"/>
    <property type="project" value="UniProtKB-ARBA"/>
</dbReference>
<dbReference type="SUPFAM" id="SSF48264">
    <property type="entry name" value="Cytochrome P450"/>
    <property type="match status" value="1"/>
</dbReference>
<dbReference type="InterPro" id="IPR001128">
    <property type="entry name" value="Cyt_P450"/>
</dbReference>
<dbReference type="Proteomes" id="UP001202328">
    <property type="component" value="Unassembled WGS sequence"/>
</dbReference>
<dbReference type="GO" id="GO:0020037">
    <property type="term" value="F:heme binding"/>
    <property type="evidence" value="ECO:0007669"/>
    <property type="project" value="InterPro"/>
</dbReference>
<dbReference type="EMBL" id="JAJJMB010003208">
    <property type="protein sequence ID" value="KAI3948948.1"/>
    <property type="molecule type" value="Genomic_DNA"/>
</dbReference>
<dbReference type="PANTHER" id="PTHR47950:SF14">
    <property type="entry name" value="CYTOCHROME P450 76A2-LIKE ISOFORM X1"/>
    <property type="match status" value="1"/>
</dbReference>
<dbReference type="GO" id="GO:0016705">
    <property type="term" value="F:oxidoreductase activity, acting on paired donors, with incorporation or reduction of molecular oxygen"/>
    <property type="evidence" value="ECO:0007669"/>
    <property type="project" value="InterPro"/>
</dbReference>
<reference evidence="2" key="1">
    <citation type="submission" date="2022-04" db="EMBL/GenBank/DDBJ databases">
        <title>A functionally conserved STORR gene fusion in Papaver species that diverged 16.8 million years ago.</title>
        <authorList>
            <person name="Catania T."/>
        </authorList>
    </citation>
    <scope>NUCLEOTIDE SEQUENCE</scope>
    <source>
        <strain evidence="2">S-188037</strain>
    </source>
</reference>
<comment type="similarity">
    <text evidence="1">Belongs to the cytochrome P450 family.</text>
</comment>
<dbReference type="GO" id="GO:0005506">
    <property type="term" value="F:iron ion binding"/>
    <property type="evidence" value="ECO:0007669"/>
    <property type="project" value="InterPro"/>
</dbReference>
<evidence type="ECO:0000313" key="2">
    <source>
        <dbReference type="EMBL" id="KAI3948948.1"/>
    </source>
</evidence>
<comment type="caution">
    <text evidence="2">The sequence shown here is derived from an EMBL/GenBank/DDBJ whole genome shotgun (WGS) entry which is preliminary data.</text>
</comment>
<gene>
    <name evidence="2" type="ORF">MKW98_021554</name>
</gene>
<sequence length="315" mass="35965">MLAPFCLVSGVAILLVFLVFLSKICQPYMFRSANNNRLPPGPPGLPILGNILDVGLKPHINLALLKQKYGPLIWLRLGTINTLVISSAESASEMFRKHDQSFCNRHLNETMIREDDSHKGTIALSDYDPYWLMMRRLCATELFCKKRIIDTTPIRRNCVDQLIEWISDEAKSNPGIPIEITRFVFAAIFNLSGSLVLSKDDLADPKSTITNNFFNLTTEIMEIIAKPNVSDYFPLLSWLDLQGLRKKMNNRFKLLGDLTNGFVEERFRTRMNNACHQHNKHQDFLDVLIDFEGNGKDEPPKICVKYVQTLLVVSY</sequence>
<dbReference type="GO" id="GO:0004497">
    <property type="term" value="F:monooxygenase activity"/>
    <property type="evidence" value="ECO:0007669"/>
    <property type="project" value="InterPro"/>
</dbReference>
<name>A0AAD4TC93_9MAGN</name>